<keyword evidence="3" id="KW-1185">Reference proteome</keyword>
<comment type="caution">
    <text evidence="2">The sequence shown here is derived from an EMBL/GenBank/DDBJ whole genome shotgun (WGS) entry which is preliminary data.</text>
</comment>
<evidence type="ECO:0008006" key="4">
    <source>
        <dbReference type="Google" id="ProtNLM"/>
    </source>
</evidence>
<gene>
    <name evidence="2" type="ORF">Raf01_80810</name>
</gene>
<reference evidence="2" key="1">
    <citation type="submission" date="2021-01" db="EMBL/GenBank/DDBJ databases">
        <title>Whole genome shotgun sequence of Rugosimonospora africana NBRC 104875.</title>
        <authorList>
            <person name="Komaki H."/>
            <person name="Tamura T."/>
        </authorList>
    </citation>
    <scope>NUCLEOTIDE SEQUENCE</scope>
    <source>
        <strain evidence="2">NBRC 104875</strain>
    </source>
</reference>
<feature type="transmembrane region" description="Helical" evidence="1">
    <location>
        <begin position="49"/>
        <end position="66"/>
    </location>
</feature>
<feature type="transmembrane region" description="Helical" evidence="1">
    <location>
        <begin position="20"/>
        <end position="37"/>
    </location>
</feature>
<proteinExistence type="predicted"/>
<dbReference type="AlphaFoldDB" id="A0A8J3QZ22"/>
<dbReference type="RefSeq" id="WP_203923350.1">
    <property type="nucleotide sequence ID" value="NZ_BONZ01000086.1"/>
</dbReference>
<keyword evidence="1" id="KW-1133">Transmembrane helix</keyword>
<evidence type="ECO:0000313" key="3">
    <source>
        <dbReference type="Proteomes" id="UP000642748"/>
    </source>
</evidence>
<evidence type="ECO:0000313" key="2">
    <source>
        <dbReference type="EMBL" id="GIH19909.1"/>
    </source>
</evidence>
<evidence type="ECO:0000256" key="1">
    <source>
        <dbReference type="SAM" id="Phobius"/>
    </source>
</evidence>
<protein>
    <recommendedName>
        <fullName evidence="4">DUF1453 domain-containing protein</fullName>
    </recommendedName>
</protein>
<accession>A0A8J3QZ22</accession>
<keyword evidence="1" id="KW-0472">Membrane</keyword>
<feature type="transmembrane region" description="Helical" evidence="1">
    <location>
        <begin position="109"/>
        <end position="130"/>
    </location>
</feature>
<name>A0A8J3QZ22_9ACTN</name>
<dbReference type="Proteomes" id="UP000642748">
    <property type="component" value="Unassembled WGS sequence"/>
</dbReference>
<sequence>MEPDPTGAVLAATPTSGPASTLPAVLTVAILLLVLLTRIRGRELSPGRVLTLPLILVALGLGSTVPQLSMTRLHTIDAVVLAVDVLISLGLGGVRGFTVLLYPNGGRIWYRYGPLTVALWFLSIALRAGLAAAGAQLGATALVTTASVLLMFGLTLATQNVILIGRLHGQQGQVADRSGEPAESGAPS</sequence>
<keyword evidence="1" id="KW-0812">Transmembrane</keyword>
<feature type="transmembrane region" description="Helical" evidence="1">
    <location>
        <begin position="78"/>
        <end position="102"/>
    </location>
</feature>
<feature type="transmembrane region" description="Helical" evidence="1">
    <location>
        <begin position="136"/>
        <end position="157"/>
    </location>
</feature>
<organism evidence="2 3">
    <name type="scientific">Rugosimonospora africana</name>
    <dbReference type="NCBI Taxonomy" id="556532"/>
    <lineage>
        <taxon>Bacteria</taxon>
        <taxon>Bacillati</taxon>
        <taxon>Actinomycetota</taxon>
        <taxon>Actinomycetes</taxon>
        <taxon>Micromonosporales</taxon>
        <taxon>Micromonosporaceae</taxon>
        <taxon>Rugosimonospora</taxon>
    </lineage>
</organism>
<dbReference type="EMBL" id="BONZ01000086">
    <property type="protein sequence ID" value="GIH19909.1"/>
    <property type="molecule type" value="Genomic_DNA"/>
</dbReference>